<evidence type="ECO:0000256" key="2">
    <source>
        <dbReference type="ARBA" id="ARBA00023054"/>
    </source>
</evidence>
<feature type="compositionally biased region" description="Low complexity" evidence="3">
    <location>
        <begin position="176"/>
        <end position="194"/>
    </location>
</feature>
<dbReference type="InterPro" id="IPR010754">
    <property type="entry name" value="OPA3-like"/>
</dbReference>
<dbReference type="GO" id="GO:0019216">
    <property type="term" value="P:regulation of lipid metabolic process"/>
    <property type="evidence" value="ECO:0007669"/>
    <property type="project" value="TreeGrafter"/>
</dbReference>
<dbReference type="Proteomes" id="UP000724874">
    <property type="component" value="Unassembled WGS sequence"/>
</dbReference>
<gene>
    <name evidence="4" type="ORF">CPB84DRAFT_1851619</name>
</gene>
<organism evidence="4 5">
    <name type="scientific">Gymnopilus junonius</name>
    <name type="common">Spectacular rustgill mushroom</name>
    <name type="synonym">Gymnopilus spectabilis subsp. junonius</name>
    <dbReference type="NCBI Taxonomy" id="109634"/>
    <lineage>
        <taxon>Eukaryota</taxon>
        <taxon>Fungi</taxon>
        <taxon>Dikarya</taxon>
        <taxon>Basidiomycota</taxon>
        <taxon>Agaricomycotina</taxon>
        <taxon>Agaricomycetes</taxon>
        <taxon>Agaricomycetidae</taxon>
        <taxon>Agaricales</taxon>
        <taxon>Agaricineae</taxon>
        <taxon>Hymenogastraceae</taxon>
        <taxon>Gymnopilus</taxon>
    </lineage>
</organism>
<accession>A0A9P5NC28</accession>
<evidence type="ECO:0000313" key="5">
    <source>
        <dbReference type="Proteomes" id="UP000724874"/>
    </source>
</evidence>
<keyword evidence="2" id="KW-0175">Coiled coil</keyword>
<dbReference type="PANTHER" id="PTHR12499">
    <property type="entry name" value="OPTIC ATROPHY 3 PROTEIN OPA3"/>
    <property type="match status" value="1"/>
</dbReference>
<dbReference type="PANTHER" id="PTHR12499:SF0">
    <property type="entry name" value="OPTIC ATROPHY 3 PROTEIN"/>
    <property type="match status" value="1"/>
</dbReference>
<name>A0A9P5NC28_GYMJU</name>
<dbReference type="GO" id="GO:0005739">
    <property type="term" value="C:mitochondrion"/>
    <property type="evidence" value="ECO:0007669"/>
    <property type="project" value="TreeGrafter"/>
</dbReference>
<evidence type="ECO:0000256" key="3">
    <source>
        <dbReference type="SAM" id="MobiDB-lite"/>
    </source>
</evidence>
<reference evidence="4" key="1">
    <citation type="submission" date="2020-11" db="EMBL/GenBank/DDBJ databases">
        <authorList>
            <consortium name="DOE Joint Genome Institute"/>
            <person name="Ahrendt S."/>
            <person name="Riley R."/>
            <person name="Andreopoulos W."/>
            <person name="LaButti K."/>
            <person name="Pangilinan J."/>
            <person name="Ruiz-duenas F.J."/>
            <person name="Barrasa J.M."/>
            <person name="Sanchez-Garcia M."/>
            <person name="Camarero S."/>
            <person name="Miyauchi S."/>
            <person name="Serrano A."/>
            <person name="Linde D."/>
            <person name="Babiker R."/>
            <person name="Drula E."/>
            <person name="Ayuso-Fernandez I."/>
            <person name="Pacheco R."/>
            <person name="Padilla G."/>
            <person name="Ferreira P."/>
            <person name="Barriuso J."/>
            <person name="Kellner H."/>
            <person name="Castanera R."/>
            <person name="Alfaro M."/>
            <person name="Ramirez L."/>
            <person name="Pisabarro A.G."/>
            <person name="Kuo A."/>
            <person name="Tritt A."/>
            <person name="Lipzen A."/>
            <person name="He G."/>
            <person name="Yan M."/>
            <person name="Ng V."/>
            <person name="Cullen D."/>
            <person name="Martin F."/>
            <person name="Rosso M.-N."/>
            <person name="Henrissat B."/>
            <person name="Hibbett D."/>
            <person name="Martinez A.T."/>
            <person name="Grigoriev I.V."/>
        </authorList>
    </citation>
    <scope>NUCLEOTIDE SEQUENCE</scope>
    <source>
        <strain evidence="4">AH 44721</strain>
    </source>
</reference>
<dbReference type="OrthoDB" id="2129069at2759"/>
<sequence>MASAKIATLLIRTLAKPISNQIKQQVKEHERFRSLCVNLAQFMYRSETNLRQNILAEPAKHVRPLSEAKAIENGANALAEGFLFSVAAGLIVAETWRSSWNESKRRDSVNVRLEELGMRITQLTARVDDLVQRWKDEQSSANERYKGLAKILPKVVENKSQEQIKPLPIGIQPPQSKGISQSTSNTSSSRPISS</sequence>
<proteinExistence type="inferred from homology"/>
<evidence type="ECO:0000313" key="4">
    <source>
        <dbReference type="EMBL" id="KAF8881274.1"/>
    </source>
</evidence>
<feature type="region of interest" description="Disordered" evidence="3">
    <location>
        <begin position="163"/>
        <end position="194"/>
    </location>
</feature>
<comment type="caution">
    <text evidence="4">The sequence shown here is derived from an EMBL/GenBank/DDBJ whole genome shotgun (WGS) entry which is preliminary data.</text>
</comment>
<comment type="similarity">
    <text evidence="1">Belongs to the OPA3 family.</text>
</comment>
<dbReference type="Pfam" id="PF07047">
    <property type="entry name" value="OPA3"/>
    <property type="match status" value="1"/>
</dbReference>
<protein>
    <submittedName>
        <fullName evidence="4">Optic atrophy 3 protein-domain-containing protein</fullName>
    </submittedName>
</protein>
<evidence type="ECO:0000256" key="1">
    <source>
        <dbReference type="ARBA" id="ARBA00007584"/>
    </source>
</evidence>
<keyword evidence="5" id="KW-1185">Reference proteome</keyword>
<dbReference type="AlphaFoldDB" id="A0A9P5NC28"/>
<dbReference type="EMBL" id="JADNYJ010000133">
    <property type="protein sequence ID" value="KAF8881274.1"/>
    <property type="molecule type" value="Genomic_DNA"/>
</dbReference>